<comment type="similarity">
    <text evidence="7">Belongs to the binding-protein-dependent transport system permease family.</text>
</comment>
<dbReference type="PANTHER" id="PTHR43744">
    <property type="entry name" value="ABC TRANSPORTER PERMEASE PROTEIN MG189-RELATED-RELATED"/>
    <property type="match status" value="1"/>
</dbReference>
<accession>A0A1C7IGF3</accession>
<dbReference type="SUPFAM" id="SSF161098">
    <property type="entry name" value="MetI-like"/>
    <property type="match status" value="1"/>
</dbReference>
<name>A0A1C7IGF3_9FIRM</name>
<keyword evidence="5 7" id="KW-1133">Transmembrane helix</keyword>
<dbReference type="GO" id="GO:0005886">
    <property type="term" value="C:plasma membrane"/>
    <property type="evidence" value="ECO:0007669"/>
    <property type="project" value="UniProtKB-SubCell"/>
</dbReference>
<feature type="domain" description="ABC transmembrane type-1" evidence="8">
    <location>
        <begin position="72"/>
        <end position="263"/>
    </location>
</feature>
<feature type="transmembrane region" description="Helical" evidence="7">
    <location>
        <begin position="109"/>
        <end position="129"/>
    </location>
</feature>
<feature type="transmembrane region" description="Helical" evidence="7">
    <location>
        <begin position="242"/>
        <end position="263"/>
    </location>
</feature>
<dbReference type="CDD" id="cd06261">
    <property type="entry name" value="TM_PBP2"/>
    <property type="match status" value="1"/>
</dbReference>
<evidence type="ECO:0000313" key="9">
    <source>
        <dbReference type="EMBL" id="ANU77933.1"/>
    </source>
</evidence>
<evidence type="ECO:0000256" key="5">
    <source>
        <dbReference type="ARBA" id="ARBA00022989"/>
    </source>
</evidence>
<dbReference type="Proteomes" id="UP000092574">
    <property type="component" value="Chromosome"/>
</dbReference>
<dbReference type="STRING" id="1796616.A4V09_20650"/>
<comment type="subcellular location">
    <subcellularLocation>
        <location evidence="1 7">Cell membrane</location>
        <topology evidence="1 7">Multi-pass membrane protein</topology>
    </subcellularLocation>
</comment>
<dbReference type="InterPro" id="IPR035906">
    <property type="entry name" value="MetI-like_sf"/>
</dbReference>
<dbReference type="AlphaFoldDB" id="A0A1C7IGF3"/>
<organism evidence="9 10">
    <name type="scientific">Blautia pseudococcoides</name>
    <dbReference type="NCBI Taxonomy" id="1796616"/>
    <lineage>
        <taxon>Bacteria</taxon>
        <taxon>Bacillati</taxon>
        <taxon>Bacillota</taxon>
        <taxon>Clostridia</taxon>
        <taxon>Lachnospirales</taxon>
        <taxon>Lachnospiraceae</taxon>
        <taxon>Blautia</taxon>
    </lineage>
</organism>
<evidence type="ECO:0000256" key="6">
    <source>
        <dbReference type="ARBA" id="ARBA00023136"/>
    </source>
</evidence>
<dbReference type="Gene3D" id="1.10.3720.10">
    <property type="entry name" value="MetI-like"/>
    <property type="match status" value="1"/>
</dbReference>
<evidence type="ECO:0000313" key="10">
    <source>
        <dbReference type="Proteomes" id="UP000092574"/>
    </source>
</evidence>
<dbReference type="Pfam" id="PF00528">
    <property type="entry name" value="BPD_transp_1"/>
    <property type="match status" value="1"/>
</dbReference>
<proteinExistence type="inferred from homology"/>
<dbReference type="KEGG" id="byl:A4V09_20650"/>
<dbReference type="PROSITE" id="PS50928">
    <property type="entry name" value="ABC_TM1"/>
    <property type="match status" value="1"/>
</dbReference>
<keyword evidence="4 7" id="KW-0812">Transmembrane</keyword>
<evidence type="ECO:0000256" key="4">
    <source>
        <dbReference type="ARBA" id="ARBA00022692"/>
    </source>
</evidence>
<dbReference type="EMBL" id="CP015405">
    <property type="protein sequence ID" value="ANU77933.1"/>
    <property type="molecule type" value="Genomic_DNA"/>
</dbReference>
<keyword evidence="6 7" id="KW-0472">Membrane</keyword>
<feature type="transmembrane region" description="Helical" evidence="7">
    <location>
        <begin position="76"/>
        <end position="97"/>
    </location>
</feature>
<reference evidence="9" key="1">
    <citation type="submission" date="2017-04" db="EMBL/GenBank/DDBJ databases">
        <title>Complete Genome Sequences of Twelve Strains of a Stable Defined Moderately Diverse Mouse Microbiota 2 (sDMDMm2).</title>
        <authorList>
            <person name="Uchimura Y."/>
            <person name="Wyss M."/>
            <person name="Brugiroux S."/>
            <person name="Limenitakis J.P."/>
            <person name="Stecher B."/>
            <person name="McCoy K.D."/>
            <person name="Macpherson A.J."/>
        </authorList>
    </citation>
    <scope>NUCLEOTIDE SEQUENCE</scope>
    <source>
        <strain evidence="9">YL58</strain>
    </source>
</reference>
<evidence type="ECO:0000259" key="8">
    <source>
        <dbReference type="PROSITE" id="PS50928"/>
    </source>
</evidence>
<dbReference type="GO" id="GO:0055085">
    <property type="term" value="P:transmembrane transport"/>
    <property type="evidence" value="ECO:0007669"/>
    <property type="project" value="InterPro"/>
</dbReference>
<keyword evidence="2 7" id="KW-0813">Transport</keyword>
<protein>
    <submittedName>
        <fullName evidence="9">ABC transporter permease</fullName>
    </submittedName>
</protein>
<feature type="transmembrane region" description="Helical" evidence="7">
    <location>
        <begin position="141"/>
        <end position="163"/>
    </location>
</feature>
<dbReference type="OrthoDB" id="42677at2"/>
<dbReference type="PANTHER" id="PTHR43744:SF8">
    <property type="entry name" value="SN-GLYCEROL-3-PHOSPHATE TRANSPORT SYSTEM PERMEASE PROTEIN UGPE"/>
    <property type="match status" value="1"/>
</dbReference>
<dbReference type="InterPro" id="IPR000515">
    <property type="entry name" value="MetI-like"/>
</dbReference>
<sequence>MKVSAKDKVFLVLKYVVLGIFTVLCLYPLLWLFLSSFKTNTELYANPWGLPEQFRLDNYIQAITEGHILQYFGNSVMIAVSAVLVAVVLSSMVSYAITRMQWRLSKLTLNVFLLGMMIPVYAMVVPLFSMFNRMGLLNTHLAVIIPHIAMAFPMAIFIMTGFMGSLPKEMEEAAVMDGCNIYQIFFKIIMPISKSSVVTVAVVTFINIWNDLLLPQIFLTDASKMTLPVGLTEFQGQYATNYVAEIAAVIITIIPSIIVYIWLHKHIMEGMVAGAVKG</sequence>
<feature type="transmembrane region" description="Helical" evidence="7">
    <location>
        <begin position="12"/>
        <end position="34"/>
    </location>
</feature>
<evidence type="ECO:0000256" key="1">
    <source>
        <dbReference type="ARBA" id="ARBA00004651"/>
    </source>
</evidence>
<gene>
    <name evidence="9" type="ORF">A4V09_20650</name>
</gene>
<keyword evidence="10" id="KW-1185">Reference proteome</keyword>
<dbReference type="RefSeq" id="WP_065544028.1">
    <property type="nucleotide sequence ID" value="NZ_CP015405.2"/>
</dbReference>
<feature type="transmembrane region" description="Helical" evidence="7">
    <location>
        <begin position="184"/>
        <end position="209"/>
    </location>
</feature>
<evidence type="ECO:0000256" key="2">
    <source>
        <dbReference type="ARBA" id="ARBA00022448"/>
    </source>
</evidence>
<keyword evidence="3" id="KW-1003">Cell membrane</keyword>
<evidence type="ECO:0000256" key="7">
    <source>
        <dbReference type="RuleBase" id="RU363032"/>
    </source>
</evidence>
<evidence type="ECO:0000256" key="3">
    <source>
        <dbReference type="ARBA" id="ARBA00022475"/>
    </source>
</evidence>